<evidence type="ECO:0000313" key="3">
    <source>
        <dbReference type="EMBL" id="SUD49577.1"/>
    </source>
</evidence>
<keyword evidence="2" id="KW-0732">Signal</keyword>
<accession>A0A379JLT2</accession>
<organism evidence="3 4">
    <name type="scientific">Nocardia otitidiscaviarum</name>
    <dbReference type="NCBI Taxonomy" id="1823"/>
    <lineage>
        <taxon>Bacteria</taxon>
        <taxon>Bacillati</taxon>
        <taxon>Actinomycetota</taxon>
        <taxon>Actinomycetes</taxon>
        <taxon>Mycobacteriales</taxon>
        <taxon>Nocardiaceae</taxon>
        <taxon>Nocardia</taxon>
    </lineage>
</organism>
<proteinExistence type="predicted"/>
<dbReference type="AlphaFoldDB" id="A0A379JLT2"/>
<feature type="signal peptide" evidence="2">
    <location>
        <begin position="1"/>
        <end position="25"/>
    </location>
</feature>
<feature type="compositionally biased region" description="Polar residues" evidence="1">
    <location>
        <begin position="35"/>
        <end position="53"/>
    </location>
</feature>
<dbReference type="EMBL" id="UGRY01000008">
    <property type="protein sequence ID" value="SUD49577.1"/>
    <property type="molecule type" value="Genomic_DNA"/>
</dbReference>
<reference evidence="3 4" key="1">
    <citation type="submission" date="2018-06" db="EMBL/GenBank/DDBJ databases">
        <authorList>
            <consortium name="Pathogen Informatics"/>
            <person name="Doyle S."/>
        </authorList>
    </citation>
    <scope>NUCLEOTIDE SEQUENCE [LARGE SCALE GENOMIC DNA]</scope>
    <source>
        <strain evidence="3 4">NCTC1934</strain>
    </source>
</reference>
<protein>
    <submittedName>
        <fullName evidence="3">Uncharacterized protein</fullName>
    </submittedName>
</protein>
<sequence length="205" mass="21142">MSTCLPTTNRAVVTVIAVSAAIALAGCGGDISGPSAPTSTAPWAQQWTPGMQSPTQRAAATPATTLPPEFTDVDRTDPDAVALAVATIWFTWDTTTDSGPDDAAARTAPLLTPSYATALTSGAPQAWPGADWMAWRDQRARLEATVRPGAEPVPPATATTAYALVVVDQAVTLPDGTVTMHIPAVVAVTLAKGAHGWEVASVERR</sequence>
<keyword evidence="4" id="KW-1185">Reference proteome</keyword>
<evidence type="ECO:0000256" key="2">
    <source>
        <dbReference type="SAM" id="SignalP"/>
    </source>
</evidence>
<feature type="chain" id="PRO_5039146772" evidence="2">
    <location>
        <begin position="26"/>
        <end position="205"/>
    </location>
</feature>
<name>A0A379JLT2_9NOCA</name>
<evidence type="ECO:0000256" key="1">
    <source>
        <dbReference type="SAM" id="MobiDB-lite"/>
    </source>
</evidence>
<evidence type="ECO:0000313" key="4">
    <source>
        <dbReference type="Proteomes" id="UP000255467"/>
    </source>
</evidence>
<dbReference type="Proteomes" id="UP000255467">
    <property type="component" value="Unassembled WGS sequence"/>
</dbReference>
<feature type="region of interest" description="Disordered" evidence="1">
    <location>
        <begin position="35"/>
        <end position="74"/>
    </location>
</feature>
<feature type="compositionally biased region" description="Low complexity" evidence="1">
    <location>
        <begin position="54"/>
        <end position="68"/>
    </location>
</feature>
<gene>
    <name evidence="3" type="ORF">NCTC1934_06931</name>
</gene>